<organism evidence="1 2">
    <name type="scientific">Kozakia baliensis</name>
    <dbReference type="NCBI Taxonomy" id="153496"/>
    <lineage>
        <taxon>Bacteria</taxon>
        <taxon>Pseudomonadati</taxon>
        <taxon>Pseudomonadota</taxon>
        <taxon>Alphaproteobacteria</taxon>
        <taxon>Acetobacterales</taxon>
        <taxon>Acetobacteraceae</taxon>
        <taxon>Kozakia</taxon>
    </lineage>
</organism>
<gene>
    <name evidence="1" type="ORF">A0U89_13505</name>
</gene>
<dbReference type="Proteomes" id="UP000179145">
    <property type="component" value="Chromosome"/>
</dbReference>
<evidence type="ECO:0000313" key="1">
    <source>
        <dbReference type="EMBL" id="AOX17974.1"/>
    </source>
</evidence>
<keyword evidence="2" id="KW-1185">Reference proteome</keyword>
<accession>A0A1D8UWF5</accession>
<dbReference type="STRING" id="153496.A0U89_13505"/>
<name>A0A1D8UWF5_9PROT</name>
<sequence>MVRTRPDHHVGATFVDIGKLDTHPEPFRLMRDVRGKADAQYPLFFTGNGDEFNPVTESARWDKKGGGIDHTGAPYLASCQVVRRHWDGVSWAIAAYAPWFDVERRSDC</sequence>
<dbReference type="EMBL" id="CP014674">
    <property type="protein sequence ID" value="AOX17974.1"/>
    <property type="molecule type" value="Genomic_DNA"/>
</dbReference>
<dbReference type="AlphaFoldDB" id="A0A1D8UWF5"/>
<reference evidence="1 2" key="1">
    <citation type="journal article" date="2016" name="Microb. Cell Fact.">
        <title>Dissection of exopolysaccharide biosynthesis in Kozakia baliensis.</title>
        <authorList>
            <person name="Brandt J.U."/>
            <person name="Jakob F."/>
            <person name="Behr J."/>
            <person name="Geissler A.J."/>
            <person name="Vogel R.F."/>
        </authorList>
    </citation>
    <scope>NUCLEOTIDE SEQUENCE [LARGE SCALE GENOMIC DNA]</scope>
    <source>
        <strain evidence="1 2">DSM 14400</strain>
    </source>
</reference>
<proteinExistence type="predicted"/>
<protein>
    <submittedName>
        <fullName evidence="1">Uncharacterized protein</fullName>
    </submittedName>
</protein>
<dbReference type="KEGG" id="kba:A0U89_13505"/>
<evidence type="ECO:0000313" key="2">
    <source>
        <dbReference type="Proteomes" id="UP000179145"/>
    </source>
</evidence>